<dbReference type="Proteomes" id="UP000053144">
    <property type="component" value="Chromosome 7"/>
</dbReference>
<evidence type="ECO:0000313" key="3">
    <source>
        <dbReference type="Proteomes" id="UP000053144"/>
    </source>
</evidence>
<reference evidence="3" key="1">
    <citation type="journal article" date="2015" name="Proc. Natl. Acad. Sci. U.S.A.">
        <title>Genome sequencing of adzuki bean (Vigna angularis) provides insight into high starch and low fat accumulation and domestication.</title>
        <authorList>
            <person name="Yang K."/>
            <person name="Tian Z."/>
            <person name="Chen C."/>
            <person name="Luo L."/>
            <person name="Zhao B."/>
            <person name="Wang Z."/>
            <person name="Yu L."/>
            <person name="Li Y."/>
            <person name="Sun Y."/>
            <person name="Li W."/>
            <person name="Chen Y."/>
            <person name="Li Y."/>
            <person name="Zhang Y."/>
            <person name="Ai D."/>
            <person name="Zhao J."/>
            <person name="Shang C."/>
            <person name="Ma Y."/>
            <person name="Wu B."/>
            <person name="Wang M."/>
            <person name="Gao L."/>
            <person name="Sun D."/>
            <person name="Zhang P."/>
            <person name="Guo F."/>
            <person name="Wang W."/>
            <person name="Li Y."/>
            <person name="Wang J."/>
            <person name="Varshney R.K."/>
            <person name="Wang J."/>
            <person name="Ling H.Q."/>
            <person name="Wan P."/>
        </authorList>
    </citation>
    <scope>NUCLEOTIDE SEQUENCE</scope>
    <source>
        <strain evidence="3">cv. Jingnong 6</strain>
    </source>
</reference>
<organism evidence="2 3">
    <name type="scientific">Phaseolus angularis</name>
    <name type="common">Azuki bean</name>
    <name type="synonym">Vigna angularis</name>
    <dbReference type="NCBI Taxonomy" id="3914"/>
    <lineage>
        <taxon>Eukaryota</taxon>
        <taxon>Viridiplantae</taxon>
        <taxon>Streptophyta</taxon>
        <taxon>Embryophyta</taxon>
        <taxon>Tracheophyta</taxon>
        <taxon>Spermatophyta</taxon>
        <taxon>Magnoliopsida</taxon>
        <taxon>eudicotyledons</taxon>
        <taxon>Gunneridae</taxon>
        <taxon>Pentapetalae</taxon>
        <taxon>rosids</taxon>
        <taxon>fabids</taxon>
        <taxon>Fabales</taxon>
        <taxon>Fabaceae</taxon>
        <taxon>Papilionoideae</taxon>
        <taxon>50 kb inversion clade</taxon>
        <taxon>NPAAA clade</taxon>
        <taxon>indigoferoid/millettioid clade</taxon>
        <taxon>Phaseoleae</taxon>
        <taxon>Vigna</taxon>
    </lineage>
</organism>
<feature type="region of interest" description="Disordered" evidence="1">
    <location>
        <begin position="47"/>
        <end position="86"/>
    </location>
</feature>
<feature type="compositionally biased region" description="Basic and acidic residues" evidence="1">
    <location>
        <begin position="68"/>
        <end position="78"/>
    </location>
</feature>
<dbReference type="Gramene" id="KOM46962">
    <property type="protein sequence ID" value="KOM46962"/>
    <property type="gene ID" value="LR48_Vigan07g066600"/>
</dbReference>
<dbReference type="EMBL" id="CM003377">
    <property type="protein sequence ID" value="KOM46962.1"/>
    <property type="molecule type" value="Genomic_DNA"/>
</dbReference>
<evidence type="ECO:0000313" key="2">
    <source>
        <dbReference type="EMBL" id="KOM46962.1"/>
    </source>
</evidence>
<accession>A0A0L9UWM8</accession>
<gene>
    <name evidence="2" type="ORF">LR48_Vigan07g066600</name>
</gene>
<sequence>MGSEILAAISVRGVFGATFGGVKELLQIWEKRRGGANFRAGKEIKLSGSDSRKSSRGSGLLSVRPRKRPAERSSKEVFDLSVRPNA</sequence>
<protein>
    <submittedName>
        <fullName evidence="2">Uncharacterized protein</fullName>
    </submittedName>
</protein>
<proteinExistence type="predicted"/>
<evidence type="ECO:0000256" key="1">
    <source>
        <dbReference type="SAM" id="MobiDB-lite"/>
    </source>
</evidence>
<dbReference type="AlphaFoldDB" id="A0A0L9UWM8"/>
<name>A0A0L9UWM8_PHAAN</name>